<dbReference type="PANTHER" id="PTHR43317">
    <property type="entry name" value="THERMOSPERMINE SYNTHASE ACAULIS5"/>
    <property type="match status" value="1"/>
</dbReference>
<keyword evidence="2" id="KW-0808">Transferase</keyword>
<accession>S5XQZ6</accession>
<dbReference type="EMBL" id="CP006650">
    <property type="protein sequence ID" value="AGT07487.1"/>
    <property type="molecule type" value="Genomic_DNA"/>
</dbReference>
<dbReference type="SUPFAM" id="SSF53335">
    <property type="entry name" value="S-adenosyl-L-methionine-dependent methyltransferases"/>
    <property type="match status" value="1"/>
</dbReference>
<protein>
    <submittedName>
        <fullName evidence="2">Spermine/spermidine synthase</fullName>
        <ecNumber evidence="2">2.5.1.16</ecNumber>
    </submittedName>
</protein>
<dbReference type="KEGG" id="pami:JCM7686_0378"/>
<dbReference type="PANTHER" id="PTHR43317:SF3">
    <property type="entry name" value="BLR2883 PROTEIN"/>
    <property type="match status" value="1"/>
</dbReference>
<dbReference type="RefSeq" id="WP_020949127.1">
    <property type="nucleotide sequence ID" value="NC_022041.1"/>
</dbReference>
<dbReference type="STRING" id="1367847.JCM7686_0378"/>
<dbReference type="Gene3D" id="3.40.50.150">
    <property type="entry name" value="Vaccinia Virus protein VP39"/>
    <property type="match status" value="1"/>
</dbReference>
<evidence type="ECO:0000313" key="2">
    <source>
        <dbReference type="EMBL" id="AGT07487.1"/>
    </source>
</evidence>
<gene>
    <name evidence="2" type="ORF">JCM7686_0378</name>
</gene>
<proteinExistence type="predicted"/>
<dbReference type="PATRIC" id="fig|1367847.3.peg.317"/>
<keyword evidence="1" id="KW-0620">Polyamine biosynthesis</keyword>
<dbReference type="GO" id="GO:0006596">
    <property type="term" value="P:polyamine biosynthetic process"/>
    <property type="evidence" value="ECO:0007669"/>
    <property type="project" value="UniProtKB-KW"/>
</dbReference>
<evidence type="ECO:0000313" key="3">
    <source>
        <dbReference type="Proteomes" id="UP000015480"/>
    </source>
</evidence>
<reference evidence="2 3" key="1">
    <citation type="journal article" date="2014" name="BMC Genomics">
        <title>Architecture and functions of a multipartite genome of the methylotrophic bacterium Paracoccus aminophilus JCM 7686, containing primary and secondary chromids.</title>
        <authorList>
            <person name="Dziewit L."/>
            <person name="Czarnecki J."/>
            <person name="Wibberg D."/>
            <person name="Radlinska M."/>
            <person name="Mrozek P."/>
            <person name="Szymczak M."/>
            <person name="Schluter A."/>
            <person name="Puhler A."/>
            <person name="Bartosik D."/>
        </authorList>
    </citation>
    <scope>NUCLEOTIDE SEQUENCE [LARGE SCALE GENOMIC DNA]</scope>
    <source>
        <strain evidence="2">JCM 7686</strain>
    </source>
</reference>
<dbReference type="InterPro" id="IPR029063">
    <property type="entry name" value="SAM-dependent_MTases_sf"/>
</dbReference>
<keyword evidence="3" id="KW-1185">Reference proteome</keyword>
<dbReference type="GO" id="GO:0004766">
    <property type="term" value="F:spermidine synthase activity"/>
    <property type="evidence" value="ECO:0007669"/>
    <property type="project" value="UniProtKB-EC"/>
</dbReference>
<dbReference type="HOGENOM" id="CLU_101666_0_0_5"/>
<dbReference type="OrthoDB" id="9793351at2"/>
<dbReference type="EC" id="2.5.1.16" evidence="2"/>
<dbReference type="AlphaFoldDB" id="S5XQZ6"/>
<organism evidence="2 3">
    <name type="scientific">Paracoccus aminophilus JCM 7686</name>
    <dbReference type="NCBI Taxonomy" id="1367847"/>
    <lineage>
        <taxon>Bacteria</taxon>
        <taxon>Pseudomonadati</taxon>
        <taxon>Pseudomonadota</taxon>
        <taxon>Alphaproteobacteria</taxon>
        <taxon>Rhodobacterales</taxon>
        <taxon>Paracoccaceae</taxon>
        <taxon>Paracoccus</taxon>
    </lineage>
</organism>
<name>S5XQZ6_PARAH</name>
<dbReference type="Pfam" id="PF01564">
    <property type="entry name" value="Spermine_synth"/>
    <property type="match status" value="1"/>
</dbReference>
<evidence type="ECO:0000256" key="1">
    <source>
        <dbReference type="ARBA" id="ARBA00023115"/>
    </source>
</evidence>
<dbReference type="eggNOG" id="COG0421">
    <property type="taxonomic scope" value="Bacteria"/>
</dbReference>
<sequence>MTIWTELARAATASGDEILLRQRGALYEIRYNGMELMSNLNHHSEDLLAAKALRKCPHPARQVLIGGLGLGFTLRAVLDHLGPEARVTVCELIPEIVAWNRGVLAPLAGHPLNDPRVRVITGDVQAHLAEVAGGYDVILMDTDNGPDLTVRPENGAIYGANGLAQVGRALKPQGLAAFWSATVSPDFEAALAGWDPGWTREDVALVSGRVDAMHHIYYAAPNAVALRLAS</sequence>
<dbReference type="Proteomes" id="UP000015480">
    <property type="component" value="Chromosome"/>
</dbReference>